<evidence type="ECO:0000259" key="1">
    <source>
        <dbReference type="SMART" id="SM00471"/>
    </source>
</evidence>
<evidence type="ECO:0000313" key="2">
    <source>
        <dbReference type="EMBL" id="KKW42599.1"/>
    </source>
</evidence>
<dbReference type="Gene3D" id="1.10.3210.10">
    <property type="entry name" value="Hypothetical protein af1432"/>
    <property type="match status" value="1"/>
</dbReference>
<dbReference type="InterPro" id="IPR006674">
    <property type="entry name" value="HD_domain"/>
</dbReference>
<feature type="domain" description="HD/PDEase" evidence="1">
    <location>
        <begin position="6"/>
        <end position="138"/>
    </location>
</feature>
<gene>
    <name evidence="2" type="ORF">UY92_C0005G0021</name>
</gene>
<name>A0A0G2BAS3_9BACT</name>
<dbReference type="SMART" id="SM00471">
    <property type="entry name" value="HDc"/>
    <property type="match status" value="1"/>
</dbReference>
<reference evidence="2 3" key="1">
    <citation type="journal article" date="2015" name="Nature">
        <title>rRNA introns, odd ribosomes, and small enigmatic genomes across a large radiation of phyla.</title>
        <authorList>
            <person name="Brown C.T."/>
            <person name="Hug L.A."/>
            <person name="Thomas B.C."/>
            <person name="Sharon I."/>
            <person name="Castelle C.J."/>
            <person name="Singh A."/>
            <person name="Wilkins M.J."/>
            <person name="Williams K.H."/>
            <person name="Banfield J.F."/>
        </authorList>
    </citation>
    <scope>NUCLEOTIDE SEQUENCE [LARGE SCALE GENOMIC DNA]</scope>
</reference>
<dbReference type="SUPFAM" id="SSF109604">
    <property type="entry name" value="HD-domain/PDEase-like"/>
    <property type="match status" value="1"/>
</dbReference>
<sequence length="228" mass="26717">MRSSRDPVHDIRHAERVADFAEKIGRELNLDRKRLQALILAAWWHDVGRTVTRKPSLIFMVFLDDLISALMLWRETIRIGLFGSVTGMATRLIFCHSVGTGTFLTRLLLRPKTRLLLDALMDADKLDMLSTERLDKLLGLASRSTIYHFGYRILSWYNFSTVYFDVKTAAARRHLEKILVEFVTWLYSPEIKAWHIEQFGIVWSRRMHGRVLSVIQRFHIRMTFDPTI</sequence>
<dbReference type="EMBL" id="LCRX01000005">
    <property type="protein sequence ID" value="KKW42599.1"/>
    <property type="molecule type" value="Genomic_DNA"/>
</dbReference>
<comment type="caution">
    <text evidence="2">The sequence shown here is derived from an EMBL/GenBank/DDBJ whole genome shotgun (WGS) entry which is preliminary data.</text>
</comment>
<dbReference type="Proteomes" id="UP000033870">
    <property type="component" value="Unassembled WGS sequence"/>
</dbReference>
<protein>
    <recommendedName>
        <fullName evidence="1">HD/PDEase domain-containing protein</fullName>
    </recommendedName>
</protein>
<accession>A0A0G2BAS3</accession>
<evidence type="ECO:0000313" key="3">
    <source>
        <dbReference type="Proteomes" id="UP000033870"/>
    </source>
</evidence>
<proteinExistence type="predicted"/>
<dbReference type="Pfam" id="PF01966">
    <property type="entry name" value="HD"/>
    <property type="match status" value="1"/>
</dbReference>
<dbReference type="CDD" id="cd00077">
    <property type="entry name" value="HDc"/>
    <property type="match status" value="1"/>
</dbReference>
<organism evidence="2 3">
    <name type="scientific">Candidatus Magasanikbacteria bacterium GW2011_GWA2_56_11</name>
    <dbReference type="NCBI Taxonomy" id="1619044"/>
    <lineage>
        <taxon>Bacteria</taxon>
        <taxon>Candidatus Magasanikiibacteriota</taxon>
    </lineage>
</organism>
<dbReference type="InterPro" id="IPR003607">
    <property type="entry name" value="HD/PDEase_dom"/>
</dbReference>
<dbReference type="AlphaFoldDB" id="A0A0G2BAS3"/>